<dbReference type="InterPro" id="IPR000182">
    <property type="entry name" value="GNAT_dom"/>
</dbReference>
<evidence type="ECO:0000256" key="1">
    <source>
        <dbReference type="ARBA" id="ARBA00022679"/>
    </source>
</evidence>
<keyword evidence="2 4" id="KW-0012">Acyltransferase</keyword>
<dbReference type="OrthoDB" id="9789603at2"/>
<comment type="caution">
    <text evidence="4">The sequence shown here is derived from an EMBL/GenBank/DDBJ whole genome shotgun (WGS) entry which is preliminary data.</text>
</comment>
<dbReference type="RefSeq" id="WP_007015487.1">
    <property type="nucleotide sequence ID" value="NZ_AGFM01000080.1"/>
</dbReference>
<dbReference type="SUPFAM" id="SSF55729">
    <property type="entry name" value="Acyl-CoA N-acyltransferases (Nat)"/>
    <property type="match status" value="1"/>
</dbReference>
<dbReference type="PATRIC" id="fig|1088721.3.peg.4500"/>
<evidence type="ECO:0000256" key="2">
    <source>
        <dbReference type="ARBA" id="ARBA00023315"/>
    </source>
</evidence>
<sequence length="152" mass="16653">MAEIIYRRATSVDLPAIIDLLADDILGAGRESAGNGVSPQYTSAFAQIEADPNQLLVVADDEGAVIGTLQLSFIPGLSRGGSMRGQIEAVRVAKERRSEHIGEAMFTWAIETCQERGCTLVQLTTDKARPDAHRFYDRLGFQPTHIGYKLYI</sequence>
<dbReference type="Gene3D" id="3.40.630.30">
    <property type="match status" value="1"/>
</dbReference>
<keyword evidence="5" id="KW-1185">Reference proteome</keyword>
<evidence type="ECO:0000259" key="3">
    <source>
        <dbReference type="PROSITE" id="PS51186"/>
    </source>
</evidence>
<dbReference type="PANTHER" id="PTHR43877:SF2">
    <property type="entry name" value="AMINOALKYLPHOSPHONATE N-ACETYLTRANSFERASE-RELATED"/>
    <property type="match status" value="1"/>
</dbReference>
<evidence type="ECO:0000313" key="4">
    <source>
        <dbReference type="EMBL" id="EHJ58443.1"/>
    </source>
</evidence>
<dbReference type="GO" id="GO:0016747">
    <property type="term" value="F:acyltransferase activity, transferring groups other than amino-acyl groups"/>
    <property type="evidence" value="ECO:0007669"/>
    <property type="project" value="InterPro"/>
</dbReference>
<dbReference type="PROSITE" id="PS51186">
    <property type="entry name" value="GNAT"/>
    <property type="match status" value="1"/>
</dbReference>
<accession>G6EJQ9</accession>
<dbReference type="Pfam" id="PF00583">
    <property type="entry name" value="Acetyltransf_1"/>
    <property type="match status" value="1"/>
</dbReference>
<dbReference type="InterPro" id="IPR016181">
    <property type="entry name" value="Acyl_CoA_acyltransferase"/>
</dbReference>
<dbReference type="KEGG" id="npn:JI59_24365"/>
<dbReference type="Proteomes" id="UP000004030">
    <property type="component" value="Unassembled WGS sequence"/>
</dbReference>
<name>G6EJQ9_9SPHN</name>
<dbReference type="InterPro" id="IPR050832">
    <property type="entry name" value="Bact_Acetyltransf"/>
</dbReference>
<proteinExistence type="predicted"/>
<gene>
    <name evidence="4" type="ORF">NSU_4580</name>
</gene>
<evidence type="ECO:0000313" key="5">
    <source>
        <dbReference type="Proteomes" id="UP000004030"/>
    </source>
</evidence>
<dbReference type="eggNOG" id="COG0456">
    <property type="taxonomic scope" value="Bacteria"/>
</dbReference>
<organism evidence="4 5">
    <name type="scientific">Novosphingobium pentaromativorans US6-1</name>
    <dbReference type="NCBI Taxonomy" id="1088721"/>
    <lineage>
        <taxon>Bacteria</taxon>
        <taxon>Pseudomonadati</taxon>
        <taxon>Pseudomonadota</taxon>
        <taxon>Alphaproteobacteria</taxon>
        <taxon>Sphingomonadales</taxon>
        <taxon>Sphingomonadaceae</taxon>
        <taxon>Novosphingobium</taxon>
    </lineage>
</organism>
<dbReference type="EMBL" id="AGFM01000080">
    <property type="protein sequence ID" value="EHJ58443.1"/>
    <property type="molecule type" value="Genomic_DNA"/>
</dbReference>
<keyword evidence="1 4" id="KW-0808">Transferase</keyword>
<dbReference type="PANTHER" id="PTHR43877">
    <property type="entry name" value="AMINOALKYLPHOSPHONATE N-ACETYLTRANSFERASE-RELATED-RELATED"/>
    <property type="match status" value="1"/>
</dbReference>
<protein>
    <submittedName>
        <fullName evidence="4">Acyl-CoA N-acyltransferase</fullName>
    </submittedName>
</protein>
<reference evidence="4 5" key="1">
    <citation type="journal article" date="2012" name="J. Bacteriol.">
        <title>Genome sequence of benzo(a)pyrene-degrading bacterium Novosphingobium pentaromativorans US6-1.</title>
        <authorList>
            <person name="Luo Y.R."/>
            <person name="Kang S.G."/>
            <person name="Kim S.J."/>
            <person name="Kim M.R."/>
            <person name="Li N."/>
            <person name="Lee J.H."/>
            <person name="Kwon K.K."/>
        </authorList>
    </citation>
    <scope>NUCLEOTIDE SEQUENCE [LARGE SCALE GENOMIC DNA]</scope>
    <source>
        <strain evidence="4 5">US6-1</strain>
    </source>
</reference>
<dbReference type="AlphaFoldDB" id="G6EJQ9"/>
<feature type="domain" description="N-acetyltransferase" evidence="3">
    <location>
        <begin position="4"/>
        <end position="152"/>
    </location>
</feature>